<accession>A0ABR9I3K7</accession>
<reference evidence="2 3" key="1">
    <citation type="submission" date="2020-10" db="EMBL/GenBank/DDBJ databases">
        <title>Sequencing the genomes of 1000 actinobacteria strains.</title>
        <authorList>
            <person name="Klenk H.-P."/>
        </authorList>
    </citation>
    <scope>NUCLEOTIDE SEQUENCE [LARGE SCALE GENOMIC DNA]</scope>
    <source>
        <strain evidence="2 3">DSM 44653</strain>
    </source>
</reference>
<proteinExistence type="predicted"/>
<gene>
    <name evidence="2" type="ORF">H4696_004891</name>
</gene>
<organism evidence="2 3">
    <name type="scientific">Amycolatopsis lexingtonensis</name>
    <dbReference type="NCBI Taxonomy" id="218822"/>
    <lineage>
        <taxon>Bacteria</taxon>
        <taxon>Bacillati</taxon>
        <taxon>Actinomycetota</taxon>
        <taxon>Actinomycetes</taxon>
        <taxon>Pseudonocardiales</taxon>
        <taxon>Pseudonocardiaceae</taxon>
        <taxon>Amycolatopsis</taxon>
    </lineage>
</organism>
<evidence type="ECO:0000313" key="3">
    <source>
        <dbReference type="Proteomes" id="UP000631670"/>
    </source>
</evidence>
<sequence>MNESFTSPDARGPAKSGQHGRSGCAHVMNDPFMTSRDAEPTAATLPP</sequence>
<comment type="caution">
    <text evidence="2">The sequence shown here is derived from an EMBL/GenBank/DDBJ whole genome shotgun (WGS) entry which is preliminary data.</text>
</comment>
<dbReference type="EMBL" id="JADBEG010000001">
    <property type="protein sequence ID" value="MBE1497791.1"/>
    <property type="molecule type" value="Genomic_DNA"/>
</dbReference>
<keyword evidence="3" id="KW-1185">Reference proteome</keyword>
<protein>
    <submittedName>
        <fullName evidence="2">Uncharacterized protein</fullName>
    </submittedName>
</protein>
<evidence type="ECO:0000256" key="1">
    <source>
        <dbReference type="SAM" id="MobiDB-lite"/>
    </source>
</evidence>
<dbReference type="Proteomes" id="UP000631670">
    <property type="component" value="Unassembled WGS sequence"/>
</dbReference>
<name>A0ABR9I3K7_9PSEU</name>
<evidence type="ECO:0000313" key="2">
    <source>
        <dbReference type="EMBL" id="MBE1497791.1"/>
    </source>
</evidence>
<feature type="region of interest" description="Disordered" evidence="1">
    <location>
        <begin position="1"/>
        <end position="47"/>
    </location>
</feature>